<feature type="signal peptide" evidence="2">
    <location>
        <begin position="1"/>
        <end position="25"/>
    </location>
</feature>
<evidence type="ECO:0000256" key="1">
    <source>
        <dbReference type="SAM" id="Phobius"/>
    </source>
</evidence>
<dbReference type="RefSeq" id="XP_024223991.2">
    <property type="nucleotide sequence ID" value="XM_024368223.2"/>
</dbReference>
<keyword evidence="1" id="KW-0472">Membrane</keyword>
<gene>
    <name evidence="4" type="primary">LOC100747214</name>
</gene>
<evidence type="ECO:0000256" key="2">
    <source>
        <dbReference type="SAM" id="SignalP"/>
    </source>
</evidence>
<feature type="transmembrane region" description="Helical" evidence="1">
    <location>
        <begin position="392"/>
        <end position="417"/>
    </location>
</feature>
<keyword evidence="3" id="KW-1185">Reference proteome</keyword>
<sequence>MKSCFLWFFPVFIATILVNIGRVMGVNTFKHEQNIGTVLFEKSDTAKHCWTTEEFIILNSRRMFQDLLPKVKVLNYENDRYIALLMDYFHICLENVRKLSIGKTKHLMLKALADTMGGYLQVYILPLTKHSYYAGNVKYRNARKLFELYEQLKIFLRSNGAGWLNPSKKIKQTKIQAIVITSPKSSSVACDGLITYSASSIANKRETKRFTFKQKKRHVPKHKIKSTNPRHKDESDRDNESIIIPLPFLDDDTQPNSIALPFKKNTLQSLYSERSTFALVKYYIASVKCIVSKSREKTELEAFNREFYDWLQQSVQRHLDDEKWYPAFGGVLRVIASLEEAGAGTGPTKGAKSGTYEIMPKTGMQQTIEPEEVVPPLYKEEETGVPLGTAELISIAVVSALLVWLLVGLSLVCYRFLTKHSDECVSYEPQDPPVAVLYENKEYCQPDTCPTQSPRKSLLERIKDYWKDRFGKCHGGCQDRMDEERCLAAISYTSKDTIDVSHSSRSYQKRKINKSVSAMLSCHRKEHVPIRKVCYSSDGSLTTNTESPESKPR</sequence>
<reference evidence="4" key="1">
    <citation type="submission" date="2025-08" db="UniProtKB">
        <authorList>
            <consortium name="RefSeq"/>
        </authorList>
    </citation>
    <scope>IDENTIFICATION</scope>
</reference>
<accession>A0A6P6FBM0</accession>
<keyword evidence="2" id="KW-0732">Signal</keyword>
<keyword evidence="1" id="KW-1133">Transmembrane helix</keyword>
<dbReference type="GeneID" id="100747214"/>
<dbReference type="Proteomes" id="UP000515180">
    <property type="component" value="Unplaced"/>
</dbReference>
<dbReference type="AlphaFoldDB" id="A0A6P6FBM0"/>
<name>A0A6P6FBM0_BOMIM</name>
<dbReference type="OrthoDB" id="6614503at2759"/>
<evidence type="ECO:0000313" key="3">
    <source>
        <dbReference type="Proteomes" id="UP000515180"/>
    </source>
</evidence>
<evidence type="ECO:0000313" key="4">
    <source>
        <dbReference type="RefSeq" id="XP_024223991.2"/>
    </source>
</evidence>
<dbReference type="KEGG" id="bim:100747214"/>
<keyword evidence="1" id="KW-0812">Transmembrane</keyword>
<proteinExistence type="predicted"/>
<feature type="chain" id="PRO_5027916716" evidence="2">
    <location>
        <begin position="26"/>
        <end position="553"/>
    </location>
</feature>
<protein>
    <submittedName>
        <fullName evidence="4">Uncharacterized protein LOC100747214</fullName>
    </submittedName>
</protein>
<organism evidence="3 4">
    <name type="scientific">Bombus impatiens</name>
    <name type="common">Bumblebee</name>
    <dbReference type="NCBI Taxonomy" id="132113"/>
    <lineage>
        <taxon>Eukaryota</taxon>
        <taxon>Metazoa</taxon>
        <taxon>Ecdysozoa</taxon>
        <taxon>Arthropoda</taxon>
        <taxon>Hexapoda</taxon>
        <taxon>Insecta</taxon>
        <taxon>Pterygota</taxon>
        <taxon>Neoptera</taxon>
        <taxon>Endopterygota</taxon>
        <taxon>Hymenoptera</taxon>
        <taxon>Apocrita</taxon>
        <taxon>Aculeata</taxon>
        <taxon>Apoidea</taxon>
        <taxon>Anthophila</taxon>
        <taxon>Apidae</taxon>
        <taxon>Bombus</taxon>
        <taxon>Pyrobombus</taxon>
    </lineage>
</organism>
<dbReference type="OMA" id="DDEKWYP"/>